<keyword evidence="3" id="KW-1185">Reference proteome</keyword>
<dbReference type="Proteomes" id="UP000018721">
    <property type="component" value="Unassembled WGS sequence"/>
</dbReference>
<dbReference type="EMBL" id="ANIZ01004385">
    <property type="protein sequence ID" value="ETI30150.1"/>
    <property type="molecule type" value="Genomic_DNA"/>
</dbReference>
<protein>
    <submittedName>
        <fullName evidence="2">Uncharacterized protein</fullName>
    </submittedName>
</protein>
<proteinExistence type="predicted"/>
<evidence type="ECO:0000313" key="3">
    <source>
        <dbReference type="Proteomes" id="UP000018721"/>
    </source>
</evidence>
<feature type="compositionally biased region" description="Basic and acidic residues" evidence="1">
    <location>
        <begin position="120"/>
        <end position="135"/>
    </location>
</feature>
<dbReference type="AlphaFoldDB" id="V9DTB9"/>
<sequence>MRTSFTDAEDKLLVQIAYEFEKEGIRVTWSYVARRMRTMRPSNELRIRLASLKRTYGKSLHDFPRCFFASSNGTALLSKRRPSGGRQGSGTRAIQRGLIATEAGLEDCEVAGEGGDGSEDAVRGDNGHDDAGEGGHGRRGVVLCVALEGHGKALLVAVMARLEWLPSNPVVAVLHLAVLKLLPRLDKFSAESPLQM</sequence>
<dbReference type="HOGENOM" id="CLU_1464019_0_0_1"/>
<feature type="region of interest" description="Disordered" evidence="1">
    <location>
        <begin position="110"/>
        <end position="135"/>
    </location>
</feature>
<evidence type="ECO:0000313" key="2">
    <source>
        <dbReference type="EMBL" id="ETI30150.1"/>
    </source>
</evidence>
<organism evidence="2 3">
    <name type="scientific">Phytophthora nicotianae P1569</name>
    <dbReference type="NCBI Taxonomy" id="1317065"/>
    <lineage>
        <taxon>Eukaryota</taxon>
        <taxon>Sar</taxon>
        <taxon>Stramenopiles</taxon>
        <taxon>Oomycota</taxon>
        <taxon>Peronosporomycetes</taxon>
        <taxon>Peronosporales</taxon>
        <taxon>Peronosporaceae</taxon>
        <taxon>Phytophthora</taxon>
    </lineage>
</organism>
<evidence type="ECO:0000256" key="1">
    <source>
        <dbReference type="SAM" id="MobiDB-lite"/>
    </source>
</evidence>
<accession>V9DTB9</accession>
<name>V9DTB9_PHYNI</name>
<dbReference type="OrthoDB" id="105693at2759"/>
<gene>
    <name evidence="2" type="ORF">F443_22723</name>
</gene>
<reference evidence="2 3" key="1">
    <citation type="submission" date="2013-11" db="EMBL/GenBank/DDBJ databases">
        <title>The Genome Sequence of Phytophthora parasitica P1569.</title>
        <authorList>
            <consortium name="The Broad Institute Genomics Platform"/>
            <person name="Russ C."/>
            <person name="Tyler B."/>
            <person name="Panabieres F."/>
            <person name="Shan W."/>
            <person name="Tripathy S."/>
            <person name="Grunwald N."/>
            <person name="Machado M."/>
            <person name="Johnson C.S."/>
            <person name="Arredondo F."/>
            <person name="Hong C."/>
            <person name="Coffey M."/>
            <person name="Young S.K."/>
            <person name="Zeng Q."/>
            <person name="Gargeya S."/>
            <person name="Fitzgerald M."/>
            <person name="Abouelleil A."/>
            <person name="Alvarado L."/>
            <person name="Chapman S.B."/>
            <person name="Gainer-Dewar J."/>
            <person name="Goldberg J."/>
            <person name="Griggs A."/>
            <person name="Gujja S."/>
            <person name="Hansen M."/>
            <person name="Howarth C."/>
            <person name="Imamovic A."/>
            <person name="Ireland A."/>
            <person name="Larimer J."/>
            <person name="McCowan C."/>
            <person name="Murphy C."/>
            <person name="Pearson M."/>
            <person name="Poon T.W."/>
            <person name="Priest M."/>
            <person name="Roberts A."/>
            <person name="Saif S."/>
            <person name="Shea T."/>
            <person name="Sykes S."/>
            <person name="Wortman J."/>
            <person name="Nusbaum C."/>
            <person name="Birren B."/>
        </authorList>
    </citation>
    <scope>NUCLEOTIDE SEQUENCE [LARGE SCALE GENOMIC DNA]</scope>
    <source>
        <strain evidence="2 3">P1569</strain>
    </source>
</reference>
<comment type="caution">
    <text evidence="2">The sequence shown here is derived from an EMBL/GenBank/DDBJ whole genome shotgun (WGS) entry which is preliminary data.</text>
</comment>